<evidence type="ECO:0000313" key="1">
    <source>
        <dbReference type="EMBL" id="MBE7699029.1"/>
    </source>
</evidence>
<proteinExistence type="predicted"/>
<keyword evidence="2" id="KW-1185">Reference proteome</keyword>
<dbReference type="EMBL" id="JACSPN010000002">
    <property type="protein sequence ID" value="MBE7699029.1"/>
    <property type="molecule type" value="Genomic_DNA"/>
</dbReference>
<gene>
    <name evidence="1" type="ORF">H9623_01730</name>
</gene>
<dbReference type="Proteomes" id="UP000822993">
    <property type="component" value="Unassembled WGS sequence"/>
</dbReference>
<name>A0A9D5U787_9CELL</name>
<organism evidence="1 2">
    <name type="scientific">Oerskovia douganii</name>
    <dbReference type="NCBI Taxonomy" id="2762210"/>
    <lineage>
        <taxon>Bacteria</taxon>
        <taxon>Bacillati</taxon>
        <taxon>Actinomycetota</taxon>
        <taxon>Actinomycetes</taxon>
        <taxon>Micrococcales</taxon>
        <taxon>Cellulomonadaceae</taxon>
        <taxon>Oerskovia</taxon>
    </lineage>
</organism>
<dbReference type="RefSeq" id="WP_193718382.1">
    <property type="nucleotide sequence ID" value="NZ_JACSPN010000002.1"/>
</dbReference>
<reference evidence="1 2" key="1">
    <citation type="submission" date="2020-08" db="EMBL/GenBank/DDBJ databases">
        <title>A Genomic Blueprint of the Chicken Gut Microbiome.</title>
        <authorList>
            <person name="Gilroy R."/>
            <person name="Ravi A."/>
            <person name="Getino M."/>
            <person name="Pursley I."/>
            <person name="Horton D.L."/>
            <person name="Alikhan N.-F."/>
            <person name="Baker D."/>
            <person name="Gharbi K."/>
            <person name="Hall N."/>
            <person name="Watson M."/>
            <person name="Adriaenssens E.M."/>
            <person name="Foster-Nyarko E."/>
            <person name="Jarju S."/>
            <person name="Secka A."/>
            <person name="Antonio M."/>
            <person name="Oren A."/>
            <person name="Chaudhuri R."/>
            <person name="La Ragione R.M."/>
            <person name="Hildebrand F."/>
            <person name="Pallen M.J."/>
        </authorList>
    </citation>
    <scope>NUCLEOTIDE SEQUENCE [LARGE SCALE GENOMIC DNA]</scope>
    <source>
        <strain evidence="1 2">Sa1BUA8</strain>
    </source>
</reference>
<evidence type="ECO:0000313" key="2">
    <source>
        <dbReference type="Proteomes" id="UP000822993"/>
    </source>
</evidence>
<accession>A0A9D5U787</accession>
<dbReference type="AlphaFoldDB" id="A0A9D5U787"/>
<sequence length="245" mass="25197">MVPDTKDLRGWVERLRDTGPVVIVGEQRHERPLLSAAAALSDAGLSVATRLLPHGPAAVVLVAREAAYAPVDAGVVPALVDAIAAETWSGAWTASVVGLTSPAPSLGQHVASWFRPRHGFVVTLSEASGRAVASARATRPRTGQGWPVLTVAHGQAPDGARADLLRAVGASETVAPDWLVLDPVERFGTPRALEAAALPANSAALLSALGPVTGECTVCGSSLLEKFCPYCRVAPVLMSSPGGTL</sequence>
<protein>
    <submittedName>
        <fullName evidence="1">Uncharacterized protein</fullName>
    </submittedName>
</protein>
<comment type="caution">
    <text evidence="1">The sequence shown here is derived from an EMBL/GenBank/DDBJ whole genome shotgun (WGS) entry which is preliminary data.</text>
</comment>